<dbReference type="AlphaFoldDB" id="A0AAU9M4T2"/>
<dbReference type="Pfam" id="PF08267">
    <property type="entry name" value="Meth_synt_1"/>
    <property type="match status" value="1"/>
</dbReference>
<gene>
    <name evidence="2" type="ORF">LVIROSA_LOCUS8250</name>
</gene>
<feature type="domain" description="Cobalamin-independent methionine synthase MetE N-terminal" evidence="1">
    <location>
        <begin position="2"/>
        <end position="178"/>
    </location>
</feature>
<dbReference type="EMBL" id="CAKMRJ010001112">
    <property type="protein sequence ID" value="CAH1420812.1"/>
    <property type="molecule type" value="Genomic_DNA"/>
</dbReference>
<organism evidence="2 3">
    <name type="scientific">Lactuca virosa</name>
    <dbReference type="NCBI Taxonomy" id="75947"/>
    <lineage>
        <taxon>Eukaryota</taxon>
        <taxon>Viridiplantae</taxon>
        <taxon>Streptophyta</taxon>
        <taxon>Embryophyta</taxon>
        <taxon>Tracheophyta</taxon>
        <taxon>Spermatophyta</taxon>
        <taxon>Magnoliopsida</taxon>
        <taxon>eudicotyledons</taxon>
        <taxon>Gunneridae</taxon>
        <taxon>Pentapetalae</taxon>
        <taxon>asterids</taxon>
        <taxon>campanulids</taxon>
        <taxon>Asterales</taxon>
        <taxon>Asteraceae</taxon>
        <taxon>Cichorioideae</taxon>
        <taxon>Cichorieae</taxon>
        <taxon>Lactucinae</taxon>
        <taxon>Lactuca</taxon>
    </lineage>
</organism>
<dbReference type="InterPro" id="IPR013215">
    <property type="entry name" value="Cbl-indep_Met_Synth_N"/>
</dbReference>
<dbReference type="InterPro" id="IPR038071">
    <property type="entry name" value="UROD/MetE-like_sf"/>
</dbReference>
<evidence type="ECO:0000313" key="3">
    <source>
        <dbReference type="Proteomes" id="UP001157418"/>
    </source>
</evidence>
<dbReference type="Gene3D" id="3.20.20.210">
    <property type="match status" value="1"/>
</dbReference>
<evidence type="ECO:0000313" key="2">
    <source>
        <dbReference type="EMBL" id="CAH1420812.1"/>
    </source>
</evidence>
<proteinExistence type="predicted"/>
<reference evidence="2 3" key="1">
    <citation type="submission" date="2022-01" db="EMBL/GenBank/DDBJ databases">
        <authorList>
            <person name="Xiong W."/>
            <person name="Schranz E."/>
        </authorList>
    </citation>
    <scope>NUCLEOTIDE SEQUENCE [LARGE SCALE GENOMIC DNA]</scope>
</reference>
<dbReference type="GO" id="GO:0003871">
    <property type="term" value="F:5-methyltetrahydropteroyltriglutamate-homocysteine S-methyltransferase activity"/>
    <property type="evidence" value="ECO:0007669"/>
    <property type="project" value="InterPro"/>
</dbReference>
<sequence length="188" mass="21120">MNNHFIVLELGPDVQFSYASHKAVTEYKEAKALGVETVPVFVGPDNYLLFSKPAKGVSIKPLIFCLFLIKSFQFTSMLLFPNHFHVLYNKVESQFHYNKNYPCREVIVKLKEAGATWIQVDEATLVKDLEGYQLEAFTKAYSELESACSGLNVIVATYFAEAFKTLTSLPGVVGFTFDADTCILRPLL</sequence>
<accession>A0AAU9M4T2</accession>
<keyword evidence="3" id="KW-1185">Reference proteome</keyword>
<dbReference type="PANTHER" id="PTHR30519">
    <property type="entry name" value="5-METHYLTETRAHYDROPTEROYLTRIGLUTAMATE--HOMOCYSTEINE METHYLTRANSFERASE"/>
    <property type="match status" value="1"/>
</dbReference>
<dbReference type="SUPFAM" id="SSF51726">
    <property type="entry name" value="UROD/MetE-like"/>
    <property type="match status" value="1"/>
</dbReference>
<evidence type="ECO:0000259" key="1">
    <source>
        <dbReference type="Pfam" id="PF08267"/>
    </source>
</evidence>
<name>A0AAU9M4T2_9ASTR</name>
<dbReference type="GO" id="GO:0008652">
    <property type="term" value="P:amino acid biosynthetic process"/>
    <property type="evidence" value="ECO:0007669"/>
    <property type="project" value="InterPro"/>
</dbReference>
<dbReference type="GO" id="GO:0008270">
    <property type="term" value="F:zinc ion binding"/>
    <property type="evidence" value="ECO:0007669"/>
    <property type="project" value="InterPro"/>
</dbReference>
<dbReference type="Proteomes" id="UP001157418">
    <property type="component" value="Unassembled WGS sequence"/>
</dbReference>
<protein>
    <recommendedName>
        <fullName evidence="1">Cobalamin-independent methionine synthase MetE N-terminal domain-containing protein</fullName>
    </recommendedName>
</protein>
<comment type="caution">
    <text evidence="2">The sequence shown here is derived from an EMBL/GenBank/DDBJ whole genome shotgun (WGS) entry which is preliminary data.</text>
</comment>